<dbReference type="Proteomes" id="UP001057753">
    <property type="component" value="Unassembled WGS sequence"/>
</dbReference>
<dbReference type="RefSeq" id="WP_257819765.1">
    <property type="nucleotide sequence ID" value="NZ_JABXYM010000001.1"/>
</dbReference>
<name>A0A9Q4FXW4_SALAG</name>
<accession>A0A9Q4FXW4</accession>
<evidence type="ECO:0000313" key="2">
    <source>
        <dbReference type="Proteomes" id="UP001057753"/>
    </source>
</evidence>
<reference evidence="1" key="1">
    <citation type="submission" date="2020-06" db="EMBL/GenBank/DDBJ databases">
        <title>Insight into the genomes of haloalkaliphilic bacilli from Kenyan soda lakes.</title>
        <authorList>
            <person name="Mwirichia R."/>
            <person name="Villamizar G.C."/>
            <person name="Poehlein A."/>
            <person name="Mugweru J."/>
            <person name="Kipnyargis A."/>
            <person name="Kiplimo D."/>
            <person name="Orwa P."/>
            <person name="Daniel R."/>
        </authorList>
    </citation>
    <scope>NUCLEOTIDE SEQUENCE</scope>
    <source>
        <strain evidence="1">B1096_S55</strain>
    </source>
</reference>
<proteinExistence type="predicted"/>
<organism evidence="1 2">
    <name type="scientific">Salipaludibacillus agaradhaerens</name>
    <name type="common">Bacillus agaradhaerens</name>
    <dbReference type="NCBI Taxonomy" id="76935"/>
    <lineage>
        <taxon>Bacteria</taxon>
        <taxon>Bacillati</taxon>
        <taxon>Bacillota</taxon>
        <taxon>Bacilli</taxon>
        <taxon>Bacillales</taxon>
        <taxon>Bacillaceae</taxon>
    </lineage>
</organism>
<evidence type="ECO:0000313" key="1">
    <source>
        <dbReference type="EMBL" id="MCR6095103.1"/>
    </source>
</evidence>
<comment type="caution">
    <text evidence="1">The sequence shown here is derived from an EMBL/GenBank/DDBJ whole genome shotgun (WGS) entry which is preliminary data.</text>
</comment>
<dbReference type="EMBL" id="JABXYM010000001">
    <property type="protein sequence ID" value="MCR6095103.1"/>
    <property type="molecule type" value="Genomic_DNA"/>
</dbReference>
<dbReference type="AlphaFoldDB" id="A0A9Q4FXW4"/>
<sequence length="113" mass="13473">MGRHSYDYGNKSIRNDDDFHLYSKISYEIDDVLKRAKRNAESESQAIKDNDKVNQDVTTQMYLIEIMLDSMLIHLGYHLKGEIAEAVITEFIQLRKEIYEYNEEWNAFRKTFI</sequence>
<keyword evidence="2" id="KW-1185">Reference proteome</keyword>
<gene>
    <name evidence="1" type="ORF">HXA33_00890</name>
</gene>
<protein>
    <submittedName>
        <fullName evidence="1">Uncharacterized protein</fullName>
    </submittedName>
</protein>